<proteinExistence type="predicted"/>
<organism evidence="1 2">
    <name type="scientific">Hibiscus sabdariffa</name>
    <name type="common">roselle</name>
    <dbReference type="NCBI Taxonomy" id="183260"/>
    <lineage>
        <taxon>Eukaryota</taxon>
        <taxon>Viridiplantae</taxon>
        <taxon>Streptophyta</taxon>
        <taxon>Embryophyta</taxon>
        <taxon>Tracheophyta</taxon>
        <taxon>Spermatophyta</taxon>
        <taxon>Magnoliopsida</taxon>
        <taxon>eudicotyledons</taxon>
        <taxon>Gunneridae</taxon>
        <taxon>Pentapetalae</taxon>
        <taxon>rosids</taxon>
        <taxon>malvids</taxon>
        <taxon>Malvales</taxon>
        <taxon>Malvaceae</taxon>
        <taxon>Malvoideae</taxon>
        <taxon>Hibiscus</taxon>
    </lineage>
</organism>
<protein>
    <submittedName>
        <fullName evidence="1">Uncharacterized protein</fullName>
    </submittedName>
</protein>
<dbReference type="EMBL" id="JBBPBN010002063">
    <property type="protein sequence ID" value="KAK8476820.1"/>
    <property type="molecule type" value="Genomic_DNA"/>
</dbReference>
<accession>A0ABR1Z9W9</accession>
<gene>
    <name evidence="1" type="ORF">V6N11_038030</name>
</gene>
<keyword evidence="2" id="KW-1185">Reference proteome</keyword>
<name>A0ABR1Z9W9_9ROSI</name>
<comment type="caution">
    <text evidence="1">The sequence shown here is derived from an EMBL/GenBank/DDBJ whole genome shotgun (WGS) entry which is preliminary data.</text>
</comment>
<reference evidence="1 2" key="1">
    <citation type="journal article" date="2024" name="G3 (Bethesda)">
        <title>Genome assembly of Hibiscus sabdariffa L. provides insights into metabolisms of medicinal natural products.</title>
        <authorList>
            <person name="Kim T."/>
        </authorList>
    </citation>
    <scope>NUCLEOTIDE SEQUENCE [LARGE SCALE GENOMIC DNA]</scope>
    <source>
        <strain evidence="1">TK-2024</strain>
        <tissue evidence="1">Old leaves</tissue>
    </source>
</reference>
<evidence type="ECO:0000313" key="1">
    <source>
        <dbReference type="EMBL" id="KAK8476820.1"/>
    </source>
</evidence>
<dbReference type="Proteomes" id="UP001396334">
    <property type="component" value="Unassembled WGS sequence"/>
</dbReference>
<evidence type="ECO:0000313" key="2">
    <source>
        <dbReference type="Proteomes" id="UP001396334"/>
    </source>
</evidence>
<sequence length="141" mass="14598">MFRSVPLLVLAQPAVPQSTQCRPGSSFPVLPAPVPVSNTGTDASVHVEEQPPLADDVALLPVQEQLSLASTESVTPVMHSSSALNYEAENVGLLVTPMSGGPALVASTDQQAAAESSKQPGDYVAESSEQLGEFGKVFTPI</sequence>